<keyword evidence="5" id="KW-0479">Metal-binding</keyword>
<protein>
    <submittedName>
        <fullName evidence="12">Uncharacterized protein LOC116212200</fullName>
    </submittedName>
</protein>
<feature type="domain" description="Myb/SANT-like" evidence="9">
    <location>
        <begin position="10"/>
        <end position="103"/>
    </location>
</feature>
<feature type="region of interest" description="Disordered" evidence="8">
    <location>
        <begin position="223"/>
        <end position="251"/>
    </location>
</feature>
<evidence type="ECO:0000256" key="1">
    <source>
        <dbReference type="ARBA" id="ARBA00001968"/>
    </source>
</evidence>
<dbReference type="OrthoDB" id="6627079at2759"/>
<evidence type="ECO:0000256" key="2">
    <source>
        <dbReference type="ARBA" id="ARBA00004123"/>
    </source>
</evidence>
<gene>
    <name evidence="12" type="primary">LOC116212200</name>
</gene>
<dbReference type="Pfam" id="PF13359">
    <property type="entry name" value="DDE_Tnp_4"/>
    <property type="match status" value="1"/>
</dbReference>
<reference evidence="12" key="2">
    <citation type="submission" date="2025-08" db="UniProtKB">
        <authorList>
            <consortium name="RefSeq"/>
        </authorList>
    </citation>
    <scope>IDENTIFICATION</scope>
    <source>
        <tissue evidence="12">Leaf</tissue>
    </source>
</reference>
<dbReference type="Pfam" id="PF12776">
    <property type="entry name" value="Myb_DNA-bind_3"/>
    <property type="match status" value="1"/>
</dbReference>
<comment type="cofactor">
    <cofactor evidence="1">
        <name>a divalent metal cation</name>
        <dbReference type="ChEBI" id="CHEBI:60240"/>
    </cofactor>
</comment>
<dbReference type="Proteomes" id="UP000515151">
    <property type="component" value="Chromosome 6"/>
</dbReference>
<evidence type="ECO:0000256" key="5">
    <source>
        <dbReference type="ARBA" id="ARBA00022723"/>
    </source>
</evidence>
<evidence type="ECO:0000256" key="8">
    <source>
        <dbReference type="SAM" id="MobiDB-lite"/>
    </source>
</evidence>
<accession>A0A6P8E589</accession>
<organism evidence="11 12">
    <name type="scientific">Punica granatum</name>
    <name type="common">Pomegranate</name>
    <dbReference type="NCBI Taxonomy" id="22663"/>
    <lineage>
        <taxon>Eukaryota</taxon>
        <taxon>Viridiplantae</taxon>
        <taxon>Streptophyta</taxon>
        <taxon>Embryophyta</taxon>
        <taxon>Tracheophyta</taxon>
        <taxon>Spermatophyta</taxon>
        <taxon>Magnoliopsida</taxon>
        <taxon>eudicotyledons</taxon>
        <taxon>Gunneridae</taxon>
        <taxon>Pentapetalae</taxon>
        <taxon>rosids</taxon>
        <taxon>malvids</taxon>
        <taxon>Myrtales</taxon>
        <taxon>Lythraceae</taxon>
        <taxon>Punica</taxon>
    </lineage>
</organism>
<dbReference type="PANTHER" id="PTHR22930">
    <property type="match status" value="1"/>
</dbReference>
<evidence type="ECO:0000256" key="4">
    <source>
        <dbReference type="ARBA" id="ARBA00022722"/>
    </source>
</evidence>
<evidence type="ECO:0000256" key="7">
    <source>
        <dbReference type="ARBA" id="ARBA00023242"/>
    </source>
</evidence>
<feature type="region of interest" description="Disordered" evidence="8">
    <location>
        <begin position="163"/>
        <end position="185"/>
    </location>
</feature>
<dbReference type="GeneID" id="116212200"/>
<keyword evidence="7" id="KW-0539">Nucleus</keyword>
<dbReference type="InterPro" id="IPR024752">
    <property type="entry name" value="Myb/SANT-like_dom"/>
</dbReference>
<dbReference type="GO" id="GO:0005634">
    <property type="term" value="C:nucleus"/>
    <property type="evidence" value="ECO:0007669"/>
    <property type="project" value="UniProtKB-SubCell"/>
</dbReference>
<evidence type="ECO:0000259" key="10">
    <source>
        <dbReference type="Pfam" id="PF13359"/>
    </source>
</evidence>
<keyword evidence="4" id="KW-0540">Nuclease</keyword>
<feature type="compositionally biased region" description="Polar residues" evidence="8">
    <location>
        <begin position="230"/>
        <end position="242"/>
    </location>
</feature>
<dbReference type="PANTHER" id="PTHR22930:SF221">
    <property type="entry name" value="NUCLEASE HARBI1"/>
    <property type="match status" value="1"/>
</dbReference>
<dbReference type="GO" id="GO:0016787">
    <property type="term" value="F:hydrolase activity"/>
    <property type="evidence" value="ECO:0007669"/>
    <property type="project" value="UniProtKB-KW"/>
</dbReference>
<evidence type="ECO:0000256" key="6">
    <source>
        <dbReference type="ARBA" id="ARBA00022801"/>
    </source>
</evidence>
<dbReference type="RefSeq" id="XP_031402630.1">
    <property type="nucleotide sequence ID" value="XM_031546770.1"/>
</dbReference>
<name>A0A6P8E589_PUNGR</name>
<dbReference type="GO" id="GO:0004518">
    <property type="term" value="F:nuclease activity"/>
    <property type="evidence" value="ECO:0007669"/>
    <property type="project" value="UniProtKB-KW"/>
</dbReference>
<dbReference type="GO" id="GO:0046872">
    <property type="term" value="F:metal ion binding"/>
    <property type="evidence" value="ECO:0007669"/>
    <property type="project" value="UniProtKB-KW"/>
</dbReference>
<evidence type="ECO:0000313" key="11">
    <source>
        <dbReference type="Proteomes" id="UP000515151"/>
    </source>
</evidence>
<evidence type="ECO:0000256" key="3">
    <source>
        <dbReference type="ARBA" id="ARBA00006958"/>
    </source>
</evidence>
<dbReference type="InterPro" id="IPR027806">
    <property type="entry name" value="HARBI1_dom"/>
</dbReference>
<keyword evidence="6" id="KW-0378">Hydrolase</keyword>
<keyword evidence="11" id="KW-1185">Reference proteome</keyword>
<sequence length="537" mass="61284">MAPKGDGILEWTDALESAFIDVLLEKFIRTHTTSWKGKDWEQMNKELEEQFPSTTLGSKKLQQKLRRLRTQYTQFTELVSHIGVGWDETTNTVKASADVWDKFIKKNSGYKSFQAKGCKHYNSLNELFRSKTATSALRISSAEPPKSPATYARMEEDFLAAATSRGKEPVNLEEGSGDSDDPVHEVTEPVVIASRRQVRRRSSNADSRLQECLDMLKCNMSRREKERNCTPPTSKRSKSVTSPEKPAAGSIEESMAVLNDLRPQLSIEEYLVAGDCLSKDEQTRRMFMCLLDDTRLPLRPNNMSRATFLVEPQHYKIRRRNVDVQPEIQRCRKWYPFFKNCIGAIDGTHVSATVPSSVRDAYCDRNNEITQNVLAACSHDMMFTHVVTGWEGSAHDSRILSDVATLQTFPAPYGVDAGYPNIHGYMAPYKGQRYDTPPTTEKELFNQRHASVRNVIERCFGVLKSIFAILRSMSNYGPEYEDVFPEEIPPRLPPIQEIKYQIDFVPDTTIPNRLAYRSNPDETKELQRQISELLEKE</sequence>
<evidence type="ECO:0000313" key="12">
    <source>
        <dbReference type="RefSeq" id="XP_031402630.1"/>
    </source>
</evidence>
<feature type="domain" description="DDE Tnp4" evidence="10">
    <location>
        <begin position="345"/>
        <end position="473"/>
    </location>
</feature>
<dbReference type="InterPro" id="IPR045249">
    <property type="entry name" value="HARBI1-like"/>
</dbReference>
<dbReference type="AlphaFoldDB" id="A0A6P8E589"/>
<reference evidence="11" key="1">
    <citation type="journal article" date="2020" name="Plant Biotechnol. J.">
        <title>The pomegranate (Punica granatum L.) draft genome dissects genetic divergence between soft- and hard-seeded cultivars.</title>
        <authorList>
            <person name="Luo X."/>
            <person name="Li H."/>
            <person name="Wu Z."/>
            <person name="Yao W."/>
            <person name="Zhao P."/>
            <person name="Cao D."/>
            <person name="Yu H."/>
            <person name="Li K."/>
            <person name="Poudel K."/>
            <person name="Zhao D."/>
            <person name="Zhang F."/>
            <person name="Xia X."/>
            <person name="Chen L."/>
            <person name="Wang Q."/>
            <person name="Jing D."/>
            <person name="Cao S."/>
        </authorList>
    </citation>
    <scope>NUCLEOTIDE SEQUENCE [LARGE SCALE GENOMIC DNA]</scope>
    <source>
        <strain evidence="11">cv. Tunisia</strain>
    </source>
</reference>
<comment type="similarity">
    <text evidence="3">Belongs to the HARBI1 family.</text>
</comment>
<evidence type="ECO:0000259" key="9">
    <source>
        <dbReference type="Pfam" id="PF12776"/>
    </source>
</evidence>
<comment type="subcellular location">
    <subcellularLocation>
        <location evidence="2">Nucleus</location>
    </subcellularLocation>
</comment>
<proteinExistence type="inferred from homology"/>